<organism evidence="2 3">
    <name type="scientific">Pseudoxanthobacter soli DSM 19599</name>
    <dbReference type="NCBI Taxonomy" id="1123029"/>
    <lineage>
        <taxon>Bacteria</taxon>
        <taxon>Pseudomonadati</taxon>
        <taxon>Pseudomonadota</taxon>
        <taxon>Alphaproteobacteria</taxon>
        <taxon>Hyphomicrobiales</taxon>
        <taxon>Segnochrobactraceae</taxon>
        <taxon>Pseudoxanthobacter</taxon>
    </lineage>
</organism>
<reference evidence="2 3" key="1">
    <citation type="submission" date="2016-12" db="EMBL/GenBank/DDBJ databases">
        <authorList>
            <person name="Song W.-J."/>
            <person name="Kurnit D.M."/>
        </authorList>
    </citation>
    <scope>NUCLEOTIDE SEQUENCE [LARGE SCALE GENOMIC DNA]</scope>
    <source>
        <strain evidence="2 3">DSM 19599</strain>
    </source>
</reference>
<dbReference type="EMBL" id="FRXO01000001">
    <property type="protein sequence ID" value="SHO59994.1"/>
    <property type="molecule type" value="Genomic_DNA"/>
</dbReference>
<evidence type="ECO:0000313" key="2">
    <source>
        <dbReference type="EMBL" id="SHO59994.1"/>
    </source>
</evidence>
<dbReference type="Pfam" id="PF06776">
    <property type="entry name" value="IalB"/>
    <property type="match status" value="1"/>
</dbReference>
<dbReference type="Proteomes" id="UP000186406">
    <property type="component" value="Unassembled WGS sequence"/>
</dbReference>
<keyword evidence="1" id="KW-0732">Signal</keyword>
<feature type="chain" id="PRO_5013246691" evidence="1">
    <location>
        <begin position="46"/>
        <end position="194"/>
    </location>
</feature>
<dbReference type="AlphaFoldDB" id="A0A1M7Z570"/>
<feature type="signal peptide" evidence="1">
    <location>
        <begin position="1"/>
        <end position="45"/>
    </location>
</feature>
<accession>A0A1M7Z570</accession>
<dbReference type="InterPro" id="IPR038696">
    <property type="entry name" value="IalB_sf"/>
</dbReference>
<dbReference type="STRING" id="1123029.SAMN02745172_00138"/>
<dbReference type="Gene3D" id="2.60.40.1880">
    <property type="entry name" value="Invasion associated locus B (IalB) protein"/>
    <property type="match status" value="1"/>
</dbReference>
<gene>
    <name evidence="2" type="ORF">SAMN02745172_00138</name>
</gene>
<protein>
    <submittedName>
        <fullName evidence="2">Invasion protein IalB, involved in pathogenesis</fullName>
    </submittedName>
</protein>
<evidence type="ECO:0000313" key="3">
    <source>
        <dbReference type="Proteomes" id="UP000186406"/>
    </source>
</evidence>
<keyword evidence="3" id="KW-1185">Reference proteome</keyword>
<sequence>MFRLKSAARRAPAALLRKVLPMKASRPRRAPALAVALLAGLSAFAATDAAFAQGVVKSVSGDWQLRCDTMPGAQTEQCAMTQAVAAADKEYVGLSVFVLKTADKRANILRVLAPLGVLLPYGLGLHIDNEDLGRAAFVRCLPNGCMAEVTLDENLLSKMRGGKEALFSIFETPEEGIGIPVSLKGFGKGFDSLP</sequence>
<name>A0A1M7Z570_9HYPH</name>
<evidence type="ECO:0000256" key="1">
    <source>
        <dbReference type="SAM" id="SignalP"/>
    </source>
</evidence>
<dbReference type="InterPro" id="IPR010642">
    <property type="entry name" value="Invasion_prot_B"/>
</dbReference>
<proteinExistence type="predicted"/>